<dbReference type="EMBL" id="BGPR01113086">
    <property type="protein sequence ID" value="GBM97003.1"/>
    <property type="molecule type" value="Genomic_DNA"/>
</dbReference>
<evidence type="ECO:0000313" key="1">
    <source>
        <dbReference type="EMBL" id="GBM97003.1"/>
    </source>
</evidence>
<name>A0A4Y2K2T8_ARAVE</name>
<accession>A0A4Y2K2T8</accession>
<dbReference type="Proteomes" id="UP000499080">
    <property type="component" value="Unassembled WGS sequence"/>
</dbReference>
<keyword evidence="2" id="KW-1185">Reference proteome</keyword>
<sequence length="86" mass="9594">MPVFSNGMAILGRISEQADDEIRRLSWHPSSQSFRTPLALQALGHYVWFSVQQASWPRRNVEAESGFRACGASAPSRDFTTRPSAL</sequence>
<reference evidence="1 2" key="1">
    <citation type="journal article" date="2019" name="Sci. Rep.">
        <title>Orb-weaving spider Araneus ventricosus genome elucidates the spidroin gene catalogue.</title>
        <authorList>
            <person name="Kono N."/>
            <person name="Nakamura H."/>
            <person name="Ohtoshi R."/>
            <person name="Moran D.A.P."/>
            <person name="Shinohara A."/>
            <person name="Yoshida Y."/>
            <person name="Fujiwara M."/>
            <person name="Mori M."/>
            <person name="Tomita M."/>
            <person name="Arakawa K."/>
        </authorList>
    </citation>
    <scope>NUCLEOTIDE SEQUENCE [LARGE SCALE GENOMIC DNA]</scope>
</reference>
<protein>
    <submittedName>
        <fullName evidence="1">Uncharacterized protein</fullName>
    </submittedName>
</protein>
<evidence type="ECO:0000313" key="2">
    <source>
        <dbReference type="Proteomes" id="UP000499080"/>
    </source>
</evidence>
<gene>
    <name evidence="1" type="ORF">AVEN_15265_1</name>
</gene>
<dbReference type="AlphaFoldDB" id="A0A4Y2K2T8"/>
<organism evidence="1 2">
    <name type="scientific">Araneus ventricosus</name>
    <name type="common">Orbweaver spider</name>
    <name type="synonym">Epeira ventricosa</name>
    <dbReference type="NCBI Taxonomy" id="182803"/>
    <lineage>
        <taxon>Eukaryota</taxon>
        <taxon>Metazoa</taxon>
        <taxon>Ecdysozoa</taxon>
        <taxon>Arthropoda</taxon>
        <taxon>Chelicerata</taxon>
        <taxon>Arachnida</taxon>
        <taxon>Araneae</taxon>
        <taxon>Araneomorphae</taxon>
        <taxon>Entelegynae</taxon>
        <taxon>Araneoidea</taxon>
        <taxon>Araneidae</taxon>
        <taxon>Araneus</taxon>
    </lineage>
</organism>
<comment type="caution">
    <text evidence="1">The sequence shown here is derived from an EMBL/GenBank/DDBJ whole genome shotgun (WGS) entry which is preliminary data.</text>
</comment>
<proteinExistence type="predicted"/>